<keyword evidence="2" id="KW-0560">Oxidoreductase</keyword>
<dbReference type="SUPFAM" id="SSF55469">
    <property type="entry name" value="FMN-dependent nitroreductase-like"/>
    <property type="match status" value="1"/>
</dbReference>
<dbReference type="CDD" id="cd02137">
    <property type="entry name" value="MhqN-like"/>
    <property type="match status" value="1"/>
</dbReference>
<dbReference type="InterPro" id="IPR000415">
    <property type="entry name" value="Nitroreductase-like"/>
</dbReference>
<dbReference type="Gene3D" id="3.40.109.10">
    <property type="entry name" value="NADH Oxidase"/>
    <property type="match status" value="1"/>
</dbReference>
<proteinExistence type="inferred from homology"/>
<reference evidence="4" key="1">
    <citation type="journal article" date="2020" name="mSystems">
        <title>Genome- and Community-Level Interaction Insights into Carbon Utilization and Element Cycling Functions of Hydrothermarchaeota in Hydrothermal Sediment.</title>
        <authorList>
            <person name="Zhou Z."/>
            <person name="Liu Y."/>
            <person name="Xu W."/>
            <person name="Pan J."/>
            <person name="Luo Z.H."/>
            <person name="Li M."/>
        </authorList>
    </citation>
    <scope>NUCLEOTIDE SEQUENCE [LARGE SCALE GENOMIC DNA]</scope>
    <source>
        <strain evidence="4">SpSt-456</strain>
    </source>
</reference>
<evidence type="ECO:0000256" key="1">
    <source>
        <dbReference type="ARBA" id="ARBA00007118"/>
    </source>
</evidence>
<comment type="similarity">
    <text evidence="1">Belongs to the nitroreductase family.</text>
</comment>
<dbReference type="GO" id="GO:0016491">
    <property type="term" value="F:oxidoreductase activity"/>
    <property type="evidence" value="ECO:0007669"/>
    <property type="project" value="UniProtKB-KW"/>
</dbReference>
<name>A0A832EJE6_9BACT</name>
<dbReference type="PANTHER" id="PTHR43673:SF12">
    <property type="entry name" value="PROTEIN DRGA"/>
    <property type="match status" value="1"/>
</dbReference>
<organism evidence="4">
    <name type="scientific">Desulfacinum infernum</name>
    <dbReference type="NCBI Taxonomy" id="35837"/>
    <lineage>
        <taxon>Bacteria</taxon>
        <taxon>Pseudomonadati</taxon>
        <taxon>Thermodesulfobacteriota</taxon>
        <taxon>Syntrophobacteria</taxon>
        <taxon>Syntrophobacterales</taxon>
        <taxon>Syntrophobacteraceae</taxon>
        <taxon>Desulfacinum</taxon>
    </lineage>
</organism>
<dbReference type="AlphaFoldDB" id="A0A832EJE6"/>
<protein>
    <submittedName>
        <fullName evidence="4">Nitroreductase family protein</fullName>
    </submittedName>
</protein>
<gene>
    <name evidence="4" type="ORF">ENS06_06530</name>
</gene>
<comment type="caution">
    <text evidence="4">The sequence shown here is derived from an EMBL/GenBank/DDBJ whole genome shotgun (WGS) entry which is preliminary data.</text>
</comment>
<evidence type="ECO:0000256" key="2">
    <source>
        <dbReference type="ARBA" id="ARBA00023002"/>
    </source>
</evidence>
<accession>A0A832EJE6</accession>
<dbReference type="EMBL" id="DSTK01000019">
    <property type="protein sequence ID" value="HFK96968.1"/>
    <property type="molecule type" value="Genomic_DNA"/>
</dbReference>
<feature type="domain" description="Nitroreductase" evidence="3">
    <location>
        <begin position="9"/>
        <end position="180"/>
    </location>
</feature>
<dbReference type="InterPro" id="IPR029479">
    <property type="entry name" value="Nitroreductase"/>
</dbReference>
<evidence type="ECO:0000259" key="3">
    <source>
        <dbReference type="Pfam" id="PF00881"/>
    </source>
</evidence>
<dbReference type="Pfam" id="PF00881">
    <property type="entry name" value="Nitroreductase"/>
    <property type="match status" value="1"/>
</dbReference>
<sequence length="203" mass="22971">MEWSTLNETRRSVNFFDPTVSISEADIRRIYEAAKLAPSSFNLQPWKIVVVLSPEEKEKLRAVAMNQPKITEASAVLVLFGNMRQYEESQDVFDDWVAKGYMPAEAVPRSVAAAEKLYSGERAVGFASRNVGLFAMNFMLAALDQGWDTHPMDGFDVEGVRRLFGLDPKYLPVMLIAVGKKRPDAVLPPRKMRRPFEEVCLIR</sequence>
<dbReference type="PANTHER" id="PTHR43673">
    <property type="entry name" value="NAD(P)H NITROREDUCTASE YDGI-RELATED"/>
    <property type="match status" value="1"/>
</dbReference>
<evidence type="ECO:0000313" key="4">
    <source>
        <dbReference type="EMBL" id="HFK96968.1"/>
    </source>
</evidence>